<dbReference type="AlphaFoldDB" id="A0A409XG81"/>
<evidence type="ECO:0000313" key="1">
    <source>
        <dbReference type="EMBL" id="PPQ89760.1"/>
    </source>
</evidence>
<name>A0A409XG81_PSICY</name>
<keyword evidence="2" id="KW-1185">Reference proteome</keyword>
<reference evidence="1 2" key="1">
    <citation type="journal article" date="2018" name="Evol. Lett.">
        <title>Horizontal gene cluster transfer increased hallucinogenic mushroom diversity.</title>
        <authorList>
            <person name="Reynolds H.T."/>
            <person name="Vijayakumar V."/>
            <person name="Gluck-Thaler E."/>
            <person name="Korotkin H.B."/>
            <person name="Matheny P.B."/>
            <person name="Slot J.C."/>
        </authorList>
    </citation>
    <scope>NUCLEOTIDE SEQUENCE [LARGE SCALE GENOMIC DNA]</scope>
    <source>
        <strain evidence="1 2">2631</strain>
    </source>
</reference>
<accession>A0A409XG81</accession>
<gene>
    <name evidence="1" type="ORF">CVT25_015776</name>
</gene>
<proteinExistence type="predicted"/>
<protein>
    <submittedName>
        <fullName evidence="1">Uncharacterized protein</fullName>
    </submittedName>
</protein>
<dbReference type="EMBL" id="NHYD01001834">
    <property type="protein sequence ID" value="PPQ89760.1"/>
    <property type="molecule type" value="Genomic_DNA"/>
</dbReference>
<comment type="caution">
    <text evidence="1">The sequence shown here is derived from an EMBL/GenBank/DDBJ whole genome shotgun (WGS) entry which is preliminary data.</text>
</comment>
<dbReference type="InParanoid" id="A0A409XG81"/>
<organism evidence="1 2">
    <name type="scientific">Psilocybe cyanescens</name>
    <dbReference type="NCBI Taxonomy" id="93625"/>
    <lineage>
        <taxon>Eukaryota</taxon>
        <taxon>Fungi</taxon>
        <taxon>Dikarya</taxon>
        <taxon>Basidiomycota</taxon>
        <taxon>Agaricomycotina</taxon>
        <taxon>Agaricomycetes</taxon>
        <taxon>Agaricomycetidae</taxon>
        <taxon>Agaricales</taxon>
        <taxon>Agaricineae</taxon>
        <taxon>Strophariaceae</taxon>
        <taxon>Psilocybe</taxon>
    </lineage>
</organism>
<evidence type="ECO:0000313" key="2">
    <source>
        <dbReference type="Proteomes" id="UP000283269"/>
    </source>
</evidence>
<dbReference type="Proteomes" id="UP000283269">
    <property type="component" value="Unassembled WGS sequence"/>
</dbReference>
<sequence>MSAGKTIALLESIFNTTRIIVDEDNNDVADVQTERHNLTPCLQDLQTLIHRGMGRIPLNNVSNLHDLLEHYHYHIHSGPISMEVIDKYTRYISDFRNKFELQVSLINDDHRGGGDMFPNCNNIVISGGNFVSASVATVIYKHTRCVRHRYGTPRGARVTVRPPFRGTR</sequence>